<sequence length="644" mass="75887">MLFDIPYFDQLPKGYQEAVKKLSFVLTILQDSNNSTKLKSMTKFVKTYTTISPIWEYMKRNTDCTENFTEQRLCHFYSYYLVSNFGYLKKRFSQKPLNKKIYAGAYSTILMSRITRPCQSMAEYKNFLQYSEEALKYPSENLKEIYLHYCINLGSFISDKIVCRYQRSLELFYELKAVEKDDEKWVEYLLTKVEDETFIITNFEFRLEEFPWSQRLWHFYIDFLKKINSKSILDVYSRYCRFFIADHIGQDDYCTEIERFAKYSNMNVTKWWIDIIKISVNVDKRFEILEKALSPKITTTKRMIKFAQKFTNKFEPVEEMEELIQNAKQNRIKCDISSKDILSDPTFTDESLCFCSNGVYFGAPISPTSNESNNSTVSSCNIVGNFETYKFQQFCFPKTICNYIFQNPHYLLQQKLLSTCKYFVILYQTPICCNIVIKMSPIPEFYEQSIKIPESSIAAVKNFYVTNSLDAGETENSFTISNLCSTVYKFDLKYLKLHTQNLTKREFEFLTAPGNIESAYMISVSITDKYGNDATLEEIMEKFPNATRLILCIPTSYSSETAQKMLQQKRTVKIEMFEVWLQEVEAESFCQFIKKNAAPYAQIYLHFPESTQFDILQNLGQKVREMLDTWEPQSEKPVIDILNF</sequence>
<evidence type="ECO:0000313" key="2">
    <source>
        <dbReference type="WBParaSite" id="PSU_v2.g7769.t1"/>
    </source>
</evidence>
<dbReference type="WBParaSite" id="PSU_v2.g7769.t1">
    <property type="protein sequence ID" value="PSU_v2.g7769.t1"/>
    <property type="gene ID" value="PSU_v2.g7769"/>
</dbReference>
<keyword evidence="1" id="KW-1185">Reference proteome</keyword>
<evidence type="ECO:0000313" key="1">
    <source>
        <dbReference type="Proteomes" id="UP000887577"/>
    </source>
</evidence>
<proteinExistence type="predicted"/>
<dbReference type="Proteomes" id="UP000887577">
    <property type="component" value="Unplaced"/>
</dbReference>
<dbReference type="AlphaFoldDB" id="A0A914Z7A3"/>
<organism evidence="1 2">
    <name type="scientific">Panagrolaimus superbus</name>
    <dbReference type="NCBI Taxonomy" id="310955"/>
    <lineage>
        <taxon>Eukaryota</taxon>
        <taxon>Metazoa</taxon>
        <taxon>Ecdysozoa</taxon>
        <taxon>Nematoda</taxon>
        <taxon>Chromadorea</taxon>
        <taxon>Rhabditida</taxon>
        <taxon>Tylenchina</taxon>
        <taxon>Panagrolaimomorpha</taxon>
        <taxon>Panagrolaimoidea</taxon>
        <taxon>Panagrolaimidae</taxon>
        <taxon>Panagrolaimus</taxon>
    </lineage>
</organism>
<protein>
    <submittedName>
        <fullName evidence="2">Uncharacterized protein</fullName>
    </submittedName>
</protein>
<name>A0A914Z7A3_9BILA</name>
<accession>A0A914Z7A3</accession>
<reference evidence="2" key="1">
    <citation type="submission" date="2022-11" db="UniProtKB">
        <authorList>
            <consortium name="WormBaseParasite"/>
        </authorList>
    </citation>
    <scope>IDENTIFICATION</scope>
</reference>